<dbReference type="AlphaFoldDB" id="A0A383CP05"/>
<reference evidence="4" key="1">
    <citation type="submission" date="2018-05" db="EMBL/GenBank/DDBJ databases">
        <authorList>
            <person name="Lanie J.A."/>
            <person name="Ng W.-L."/>
            <person name="Kazmierczak K.M."/>
            <person name="Andrzejewski T.M."/>
            <person name="Davidsen T.M."/>
            <person name="Wayne K.J."/>
            <person name="Tettelin H."/>
            <person name="Glass J.I."/>
            <person name="Rusch D."/>
            <person name="Podicherti R."/>
            <person name="Tsui H.-C.T."/>
            <person name="Winkler M.E."/>
        </authorList>
    </citation>
    <scope>NUCLEOTIDE SEQUENCE</scope>
</reference>
<protein>
    <recommendedName>
        <fullName evidence="3">Sulfatase N-terminal domain-containing protein</fullName>
    </recommendedName>
</protein>
<dbReference type="GO" id="GO:0004065">
    <property type="term" value="F:arylsulfatase activity"/>
    <property type="evidence" value="ECO:0007669"/>
    <property type="project" value="TreeGrafter"/>
</dbReference>
<dbReference type="InterPro" id="IPR017850">
    <property type="entry name" value="Alkaline_phosphatase_core_sf"/>
</dbReference>
<sequence length="72" mass="7845">MSERLNVILILSDDQGSLDLGCYGAEDLVTPNLDRLAASGVRFTDFYANAPICMPSRVSLLTGRDYPRGLIP</sequence>
<accession>A0A383CP05</accession>
<dbReference type="PANTHER" id="PTHR42693">
    <property type="entry name" value="ARYLSULFATASE FAMILY MEMBER"/>
    <property type="match status" value="1"/>
</dbReference>
<comment type="similarity">
    <text evidence="1">Belongs to the sulfatase family.</text>
</comment>
<dbReference type="InterPro" id="IPR000917">
    <property type="entry name" value="Sulfatase_N"/>
</dbReference>
<dbReference type="EMBL" id="UINC01210375">
    <property type="protein sequence ID" value="SVE33809.1"/>
    <property type="molecule type" value="Genomic_DNA"/>
</dbReference>
<name>A0A383CP05_9ZZZZ</name>
<evidence type="ECO:0000313" key="4">
    <source>
        <dbReference type="EMBL" id="SVE33809.1"/>
    </source>
</evidence>
<organism evidence="4">
    <name type="scientific">marine metagenome</name>
    <dbReference type="NCBI Taxonomy" id="408172"/>
    <lineage>
        <taxon>unclassified sequences</taxon>
        <taxon>metagenomes</taxon>
        <taxon>ecological metagenomes</taxon>
    </lineage>
</organism>
<gene>
    <name evidence="4" type="ORF">METZ01_LOCUS486663</name>
</gene>
<dbReference type="SUPFAM" id="SSF53649">
    <property type="entry name" value="Alkaline phosphatase-like"/>
    <property type="match status" value="1"/>
</dbReference>
<feature type="domain" description="Sulfatase N-terminal" evidence="3">
    <location>
        <begin position="6"/>
        <end position="67"/>
    </location>
</feature>
<evidence type="ECO:0000259" key="3">
    <source>
        <dbReference type="Pfam" id="PF00884"/>
    </source>
</evidence>
<evidence type="ECO:0000256" key="1">
    <source>
        <dbReference type="ARBA" id="ARBA00008779"/>
    </source>
</evidence>
<dbReference type="Pfam" id="PF00884">
    <property type="entry name" value="Sulfatase"/>
    <property type="match status" value="1"/>
</dbReference>
<keyword evidence="2" id="KW-0378">Hydrolase</keyword>
<feature type="non-terminal residue" evidence="4">
    <location>
        <position position="72"/>
    </location>
</feature>
<proteinExistence type="inferred from homology"/>
<evidence type="ECO:0000256" key="2">
    <source>
        <dbReference type="ARBA" id="ARBA00022801"/>
    </source>
</evidence>
<dbReference type="PANTHER" id="PTHR42693:SF53">
    <property type="entry name" value="ENDO-4-O-SULFATASE"/>
    <property type="match status" value="1"/>
</dbReference>
<dbReference type="InterPro" id="IPR050738">
    <property type="entry name" value="Sulfatase"/>
</dbReference>
<dbReference type="Gene3D" id="3.40.720.10">
    <property type="entry name" value="Alkaline Phosphatase, subunit A"/>
    <property type="match status" value="1"/>
</dbReference>